<comment type="caution">
    <text evidence="1">The sequence shown here is derived from an EMBL/GenBank/DDBJ whole genome shotgun (WGS) entry which is preliminary data.</text>
</comment>
<dbReference type="Proteomes" id="UP000831701">
    <property type="component" value="Chromosome 15"/>
</dbReference>
<keyword evidence="2" id="KW-1185">Reference proteome</keyword>
<gene>
    <name evidence="1" type="ORF">L3Q82_012680</name>
</gene>
<evidence type="ECO:0000313" key="1">
    <source>
        <dbReference type="EMBL" id="KAI3362382.1"/>
    </source>
</evidence>
<evidence type="ECO:0000313" key="2">
    <source>
        <dbReference type="Proteomes" id="UP000831701"/>
    </source>
</evidence>
<dbReference type="EMBL" id="CM041545">
    <property type="protein sequence ID" value="KAI3362382.1"/>
    <property type="molecule type" value="Genomic_DNA"/>
</dbReference>
<accession>A0ACB8W301</accession>
<sequence>MSAAGLSCPACGSSSIVRDDLYSQTQLVCVDCGSVVAEGALVDDPVGGSDVSYSRTTAVTKKPCVNLIKGLQRVKAICRILRVHAEIEDLSQTYYKQAYQHESFIKVSLQKKEVLAGCSVLVSCRLLNWPITMGTISCLLDADPMAVGAIYQEMVKILNIEAPIVSVTDVMEAHSQEYKISLLHVPEELAEDSKALTKRAVALVELAADTWIVTGRRPIPIMMAAIYLAWQSLKPSKHRLKFSLDKFCQIAKVNKHKPALKRITEMKEVLCKLGKEIPWVREAVTPDNVVRQVEDILNHRYALLRRALRTHEDEHQADCEDSLTEEAAELGERTPTASSVEQCELNTEVAERQGDGDDSRCTVPALHSETRDSQDPAPNWGKRVLFAPPCVIHAKRRRTEQPELKDVTGDEEISDSEIDSYIRTPREARDFALTKKILEKS</sequence>
<protein>
    <submittedName>
        <fullName evidence="1">Uncharacterized protein</fullName>
    </submittedName>
</protein>
<reference evidence="1" key="1">
    <citation type="submission" date="2022-04" db="EMBL/GenBank/DDBJ databases">
        <title>Jade perch genome.</title>
        <authorList>
            <person name="Chao B."/>
        </authorList>
    </citation>
    <scope>NUCLEOTIDE SEQUENCE</scope>
    <source>
        <strain evidence="1">CB-2022</strain>
    </source>
</reference>
<name>A0ACB8W301_9TELE</name>
<organism evidence="1 2">
    <name type="scientific">Scortum barcoo</name>
    <name type="common">barcoo grunter</name>
    <dbReference type="NCBI Taxonomy" id="214431"/>
    <lineage>
        <taxon>Eukaryota</taxon>
        <taxon>Metazoa</taxon>
        <taxon>Chordata</taxon>
        <taxon>Craniata</taxon>
        <taxon>Vertebrata</taxon>
        <taxon>Euteleostomi</taxon>
        <taxon>Actinopterygii</taxon>
        <taxon>Neopterygii</taxon>
        <taxon>Teleostei</taxon>
        <taxon>Neoteleostei</taxon>
        <taxon>Acanthomorphata</taxon>
        <taxon>Eupercaria</taxon>
        <taxon>Centrarchiformes</taxon>
        <taxon>Terapontoidei</taxon>
        <taxon>Terapontidae</taxon>
        <taxon>Scortum</taxon>
    </lineage>
</organism>
<proteinExistence type="predicted"/>